<organism evidence="1 2">
    <name type="scientific">Listeria kieliensis</name>
    <dbReference type="NCBI Taxonomy" id="1621700"/>
    <lineage>
        <taxon>Bacteria</taxon>
        <taxon>Bacillati</taxon>
        <taxon>Bacillota</taxon>
        <taxon>Bacilli</taxon>
        <taxon>Bacillales</taxon>
        <taxon>Listeriaceae</taxon>
        <taxon>Listeria</taxon>
    </lineage>
</organism>
<protein>
    <recommendedName>
        <fullName evidence="3">WXG100 family type VII secretion target</fullName>
    </recommendedName>
</protein>
<sequence length="99" mass="11483">MGNVKIKASKVAEAKAQAKIVEDSLRETHKKCSDLTSYVASAKWDGKARDSFLTYIELIEKYHKEVKSRYKKQRKALQKLSEFEADFEESSQVREVKRL</sequence>
<proteinExistence type="predicted"/>
<keyword evidence="2" id="KW-1185">Reference proteome</keyword>
<comment type="caution">
    <text evidence="1">The sequence shown here is derived from an EMBL/GenBank/DDBJ whole genome shotgun (WGS) entry which is preliminary data.</text>
</comment>
<dbReference type="EMBL" id="LARY01000002">
    <property type="protein sequence ID" value="RDX01179.1"/>
    <property type="molecule type" value="Genomic_DNA"/>
</dbReference>
<dbReference type="AlphaFoldDB" id="A0A3D8TRY7"/>
<dbReference type="Proteomes" id="UP000257055">
    <property type="component" value="Unassembled WGS sequence"/>
</dbReference>
<gene>
    <name evidence="1" type="ORF">UR08_09570</name>
</gene>
<dbReference type="RefSeq" id="WP_115753429.1">
    <property type="nucleotide sequence ID" value="NZ_LARY01000002.1"/>
</dbReference>
<reference evidence="2" key="1">
    <citation type="submission" date="2015-04" db="EMBL/GenBank/DDBJ databases">
        <authorList>
            <person name="Schardt J."/>
            <person name="Mueller-Herbst S."/>
            <person name="Scherer S."/>
            <person name="Huptas C."/>
        </authorList>
    </citation>
    <scope>NUCLEOTIDE SEQUENCE [LARGE SCALE GENOMIC DNA]</scope>
    <source>
        <strain evidence="2">Kiel-L1</strain>
    </source>
</reference>
<evidence type="ECO:0008006" key="3">
    <source>
        <dbReference type="Google" id="ProtNLM"/>
    </source>
</evidence>
<dbReference type="InterPro" id="IPR010310">
    <property type="entry name" value="T7SS_ESAT-6-like"/>
</dbReference>
<evidence type="ECO:0000313" key="1">
    <source>
        <dbReference type="EMBL" id="RDX01179.1"/>
    </source>
</evidence>
<accession>A0A3D8TRY7</accession>
<name>A0A3D8TRY7_9LIST</name>
<evidence type="ECO:0000313" key="2">
    <source>
        <dbReference type="Proteomes" id="UP000257055"/>
    </source>
</evidence>
<dbReference type="Pfam" id="PF06013">
    <property type="entry name" value="WXG100"/>
    <property type="match status" value="1"/>
</dbReference>